<comment type="caution">
    <text evidence="2">The sequence shown here is derived from an EMBL/GenBank/DDBJ whole genome shotgun (WGS) entry which is preliminary data.</text>
</comment>
<organism evidence="2 3">
    <name type="scientific">Orchesella dallaii</name>
    <dbReference type="NCBI Taxonomy" id="48710"/>
    <lineage>
        <taxon>Eukaryota</taxon>
        <taxon>Metazoa</taxon>
        <taxon>Ecdysozoa</taxon>
        <taxon>Arthropoda</taxon>
        <taxon>Hexapoda</taxon>
        <taxon>Collembola</taxon>
        <taxon>Entomobryomorpha</taxon>
        <taxon>Entomobryoidea</taxon>
        <taxon>Orchesellidae</taxon>
        <taxon>Orchesellinae</taxon>
        <taxon>Orchesella</taxon>
    </lineage>
</organism>
<feature type="transmembrane region" description="Helical" evidence="1">
    <location>
        <begin position="154"/>
        <end position="174"/>
    </location>
</feature>
<evidence type="ECO:0008006" key="4">
    <source>
        <dbReference type="Google" id="ProtNLM"/>
    </source>
</evidence>
<keyword evidence="1" id="KW-0812">Transmembrane</keyword>
<evidence type="ECO:0000313" key="2">
    <source>
        <dbReference type="EMBL" id="CAL8103885.1"/>
    </source>
</evidence>
<gene>
    <name evidence="2" type="ORF">ODALV1_LOCUS11584</name>
</gene>
<sequence>MISSNRLQRCWGRHKLNPTAVLDVKPATKPAEENSQIEIELQNISDENSNQNGTINRRVRNDFIISVSPDSDSIILSPYTIQDSKILQKHFNFMNNVGLSPNKYDGKQISQTRNICQQVIFWILCSLSIIDAIIGTKQLSVGYVKRGDLYTYTFMSYMILRTCIRVFFVYILVCNQEKIVKVQKTIASLTRFMSTITPGKMQDSWTLISIWAFNFVGSFVVSIFGFASLKIGWSLQTFLQLNSYTFAQTLFVWTSNSTEMDRITDYLWEEYSEVTTLSAFFAVFNVGLEFYGRIYDSTATDILLLAVFIMFRLLNDFKFEQVLPTEPKEHFDVVWMHFRQLQIISGSIDTAFGNLFKLIHLNNLITCGYYLQMITADVSMTVHTLLLSFHVFKVGLIYFLATKASGKVRKV</sequence>
<feature type="transmembrane region" description="Helical" evidence="1">
    <location>
        <begin position="115"/>
        <end position="134"/>
    </location>
</feature>
<keyword evidence="1" id="KW-0472">Membrane</keyword>
<name>A0ABP1QI93_9HEXA</name>
<accession>A0ABP1QI93</accession>
<dbReference type="Proteomes" id="UP001642540">
    <property type="component" value="Unassembled WGS sequence"/>
</dbReference>
<feature type="transmembrane region" description="Helical" evidence="1">
    <location>
        <begin position="380"/>
        <end position="401"/>
    </location>
</feature>
<dbReference type="EMBL" id="CAXLJM020000035">
    <property type="protein sequence ID" value="CAL8103885.1"/>
    <property type="molecule type" value="Genomic_DNA"/>
</dbReference>
<keyword evidence="3" id="KW-1185">Reference proteome</keyword>
<proteinExistence type="predicted"/>
<keyword evidence="1" id="KW-1133">Transmembrane helix</keyword>
<evidence type="ECO:0000256" key="1">
    <source>
        <dbReference type="SAM" id="Phobius"/>
    </source>
</evidence>
<protein>
    <recommendedName>
        <fullName evidence="4">Gustatory receptor</fullName>
    </recommendedName>
</protein>
<reference evidence="2 3" key="1">
    <citation type="submission" date="2024-08" db="EMBL/GenBank/DDBJ databases">
        <authorList>
            <person name="Cucini C."/>
            <person name="Frati F."/>
        </authorList>
    </citation>
    <scope>NUCLEOTIDE SEQUENCE [LARGE SCALE GENOMIC DNA]</scope>
</reference>
<evidence type="ECO:0000313" key="3">
    <source>
        <dbReference type="Proteomes" id="UP001642540"/>
    </source>
</evidence>
<feature type="transmembrane region" description="Helical" evidence="1">
    <location>
        <begin position="210"/>
        <end position="233"/>
    </location>
</feature>